<evidence type="ECO:0000256" key="1">
    <source>
        <dbReference type="SAM" id="MobiDB-lite"/>
    </source>
</evidence>
<feature type="transmembrane region" description="Helical" evidence="2">
    <location>
        <begin position="171"/>
        <end position="193"/>
    </location>
</feature>
<evidence type="ECO:0000313" key="4">
    <source>
        <dbReference type="Proteomes" id="UP001156441"/>
    </source>
</evidence>
<keyword evidence="2" id="KW-0812">Transmembrane</keyword>
<keyword evidence="2" id="KW-1133">Transmembrane helix</keyword>
<reference evidence="3 4" key="1">
    <citation type="submission" date="2021-02" db="EMBL/GenBank/DDBJ databases">
        <title>Actinophytocola xerophila sp. nov., isolated from soil of cotton cropping field.</title>
        <authorList>
            <person name="Huang R."/>
            <person name="Chen X."/>
            <person name="Ge X."/>
            <person name="Liu W."/>
        </authorList>
    </citation>
    <scope>NUCLEOTIDE SEQUENCE [LARGE SCALE GENOMIC DNA]</scope>
    <source>
        <strain evidence="3 4">S1-96</strain>
    </source>
</reference>
<dbReference type="EMBL" id="JAFFZE010000006">
    <property type="protein sequence ID" value="MCT2582508.1"/>
    <property type="molecule type" value="Genomic_DNA"/>
</dbReference>
<dbReference type="Proteomes" id="UP001156441">
    <property type="component" value="Unassembled WGS sequence"/>
</dbReference>
<comment type="caution">
    <text evidence="3">The sequence shown here is derived from an EMBL/GenBank/DDBJ whole genome shotgun (WGS) entry which is preliminary data.</text>
</comment>
<dbReference type="RefSeq" id="WP_260189855.1">
    <property type="nucleotide sequence ID" value="NZ_JAFFZE010000006.1"/>
</dbReference>
<evidence type="ECO:0000313" key="3">
    <source>
        <dbReference type="EMBL" id="MCT2582508.1"/>
    </source>
</evidence>
<sequence>MTNDGTQDPGPPPVLSDPSAGLVTGSHYAPEPLKVRVVEPPMPDISAVREAMAGMLDEDSELNFDLVHPAVSGSDSPAERTAEIPAQASSPENAPEEPSASEPDPTPPAGIPAQARPATSTATVPEPGGGTARMATSGNVEQPRRLPVRLRRERPPKPAGAIRRKSSAPGVTATIVLLLVIAVLVIVLIASFLDTIGSLFA</sequence>
<keyword evidence="2" id="KW-0472">Membrane</keyword>
<feature type="region of interest" description="Disordered" evidence="1">
    <location>
        <begin position="66"/>
        <end position="145"/>
    </location>
</feature>
<accession>A0ABT2J3R8</accession>
<keyword evidence="4" id="KW-1185">Reference proteome</keyword>
<name>A0ABT2J3R8_9PSEU</name>
<proteinExistence type="predicted"/>
<organism evidence="3 4">
    <name type="scientific">Actinophytocola gossypii</name>
    <dbReference type="NCBI Taxonomy" id="2812003"/>
    <lineage>
        <taxon>Bacteria</taxon>
        <taxon>Bacillati</taxon>
        <taxon>Actinomycetota</taxon>
        <taxon>Actinomycetes</taxon>
        <taxon>Pseudonocardiales</taxon>
        <taxon>Pseudonocardiaceae</taxon>
    </lineage>
</organism>
<feature type="region of interest" description="Disordered" evidence="1">
    <location>
        <begin position="1"/>
        <end position="30"/>
    </location>
</feature>
<protein>
    <submittedName>
        <fullName evidence="3">Uncharacterized protein</fullName>
    </submittedName>
</protein>
<evidence type="ECO:0000256" key="2">
    <source>
        <dbReference type="SAM" id="Phobius"/>
    </source>
</evidence>
<feature type="compositionally biased region" description="Low complexity" evidence="1">
    <location>
        <begin position="85"/>
        <end position="103"/>
    </location>
</feature>
<gene>
    <name evidence="3" type="ORF">JT362_05150</name>
</gene>